<evidence type="ECO:0008006" key="3">
    <source>
        <dbReference type="Google" id="ProtNLM"/>
    </source>
</evidence>
<reference evidence="1 2" key="1">
    <citation type="submission" date="2019-06" db="EMBL/GenBank/DDBJ databases">
        <title>Genomic Encyclopedia of Type Strains, Phase IV (KMG-V): Genome sequencing to study the core and pangenomes of soil and plant-associated prokaryotes.</title>
        <authorList>
            <person name="Whitman W."/>
        </authorList>
    </citation>
    <scope>NUCLEOTIDE SEQUENCE [LARGE SCALE GENOMIC DNA]</scope>
    <source>
        <strain evidence="1 2">BR 510</strain>
    </source>
</reference>
<evidence type="ECO:0000313" key="2">
    <source>
        <dbReference type="Proteomes" id="UP000319949"/>
    </source>
</evidence>
<dbReference type="GO" id="GO:0004553">
    <property type="term" value="F:hydrolase activity, hydrolyzing O-glycosyl compounds"/>
    <property type="evidence" value="ECO:0007669"/>
    <property type="project" value="TreeGrafter"/>
</dbReference>
<proteinExistence type="predicted"/>
<gene>
    <name evidence="1" type="ORF">FBZ96_10840</name>
</gene>
<dbReference type="InterPro" id="IPR017853">
    <property type="entry name" value="GH"/>
</dbReference>
<accession>A0A560DB67</accession>
<dbReference type="Proteomes" id="UP000319949">
    <property type="component" value="Unassembled WGS sequence"/>
</dbReference>
<comment type="caution">
    <text evidence="1">The sequence shown here is derived from an EMBL/GenBank/DDBJ whole genome shotgun (WGS) entry which is preliminary data.</text>
</comment>
<keyword evidence="2" id="KW-1185">Reference proteome</keyword>
<dbReference type="AlphaFoldDB" id="A0A560DB67"/>
<dbReference type="STRING" id="1803665.GCA_001641335_06387"/>
<dbReference type="InterPro" id="IPR051923">
    <property type="entry name" value="Glycosyl_Hydrolase_39"/>
</dbReference>
<evidence type="ECO:0000313" key="1">
    <source>
        <dbReference type="EMBL" id="TWA94308.1"/>
    </source>
</evidence>
<name>A0A560DB67_9BRAD</name>
<dbReference type="EMBL" id="VITK01000008">
    <property type="protein sequence ID" value="TWA94308.1"/>
    <property type="molecule type" value="Genomic_DNA"/>
</dbReference>
<dbReference type="SUPFAM" id="SSF51445">
    <property type="entry name" value="(Trans)glycosidases"/>
    <property type="match status" value="1"/>
</dbReference>
<dbReference type="PANTHER" id="PTHR12631">
    <property type="entry name" value="ALPHA-L-IDURONIDASE"/>
    <property type="match status" value="1"/>
</dbReference>
<protein>
    <recommendedName>
        <fullName evidence="3">Glycosyl hydrolase</fullName>
    </recommendedName>
</protein>
<sequence length="478" mass="51712">MRLMRILTSKPAHETTASRPARCGAPVSAVLRRGVAWGLLCGITMAGADRAVAAEKTVTLAPVARANPAGTLLIGSNIHFGLVRTLGYDSATTALHELAQIGAASYRDYLPWQSFSFPPQGPVLVKSQRLMNFMPQTKLKPVLNVGAANSSVPGGVPPISDDALGVFDAYLKKVVEVTRPYDPIYEIWNEWNIDIGTGTRLPRLVGEGPDSDPRSAVNYVRVANSGVRALKSANPHAQVIVGAVGDDIDWKWTRAIVRDGVLNGADGLSVHLYNHCLKPQNRTATELIGRVKRLQQELMQDRGGAVTPIYVTEFSWPTSNEPCGVPPLVAGNNFAQFIMQSAAIPWIKGIWVHELKNIGPSPTDRENNFGLYTFNDEPKPAACFVREATDLVRGADHVDIQEPLPDVFVFRARRGARQSVVLWSSGATVKARYALTEASGRRMCDETTPAAGPQGDVGPTPIVYDLDASAPVTIRVLN</sequence>
<organism evidence="1 2">
    <name type="scientific">Bradyrhizobium stylosanthis</name>
    <dbReference type="NCBI Taxonomy" id="1803665"/>
    <lineage>
        <taxon>Bacteria</taxon>
        <taxon>Pseudomonadati</taxon>
        <taxon>Pseudomonadota</taxon>
        <taxon>Alphaproteobacteria</taxon>
        <taxon>Hyphomicrobiales</taxon>
        <taxon>Nitrobacteraceae</taxon>
        <taxon>Bradyrhizobium</taxon>
    </lineage>
</organism>
<dbReference type="Gene3D" id="3.20.20.80">
    <property type="entry name" value="Glycosidases"/>
    <property type="match status" value="1"/>
</dbReference>
<dbReference type="PANTHER" id="PTHR12631:SF10">
    <property type="entry name" value="BETA-XYLOSIDASE-LIKE PROTEIN-RELATED"/>
    <property type="match status" value="1"/>
</dbReference>